<feature type="transmembrane region" description="Helical" evidence="1">
    <location>
        <begin position="116"/>
        <end position="134"/>
    </location>
</feature>
<evidence type="ECO:0000256" key="1">
    <source>
        <dbReference type="SAM" id="Phobius"/>
    </source>
</evidence>
<evidence type="ECO:0000313" key="3">
    <source>
        <dbReference type="EMBL" id="MCC0175600.1"/>
    </source>
</evidence>
<organism evidence="3 4">
    <name type="scientific">Waterburya agarophytonicola KI4</name>
    <dbReference type="NCBI Taxonomy" id="2874699"/>
    <lineage>
        <taxon>Bacteria</taxon>
        <taxon>Bacillati</taxon>
        <taxon>Cyanobacteriota</taxon>
        <taxon>Cyanophyceae</taxon>
        <taxon>Pleurocapsales</taxon>
        <taxon>Hyellaceae</taxon>
        <taxon>Waterburya</taxon>
        <taxon>Waterburya agarophytonicola</taxon>
    </lineage>
</organism>
<dbReference type="AlphaFoldDB" id="A0A964FDI1"/>
<proteinExistence type="predicted"/>
<evidence type="ECO:0000313" key="4">
    <source>
        <dbReference type="Proteomes" id="UP000729733"/>
    </source>
</evidence>
<dbReference type="PANTHER" id="PTHR36834">
    <property type="entry name" value="MEMBRANE PROTEIN-RELATED"/>
    <property type="match status" value="1"/>
</dbReference>
<feature type="transmembrane region" description="Helical" evidence="1">
    <location>
        <begin position="448"/>
        <end position="467"/>
    </location>
</feature>
<comment type="caution">
    <text evidence="3">The sequence shown here is derived from an EMBL/GenBank/DDBJ whole genome shotgun (WGS) entry which is preliminary data.</text>
</comment>
<evidence type="ECO:0000259" key="2">
    <source>
        <dbReference type="Pfam" id="PF04892"/>
    </source>
</evidence>
<keyword evidence="1" id="KW-0472">Membrane</keyword>
<feature type="transmembrane region" description="Helical" evidence="1">
    <location>
        <begin position="9"/>
        <end position="30"/>
    </location>
</feature>
<reference evidence="3" key="1">
    <citation type="journal article" date="2021" name="Antonie Van Leeuwenhoek">
        <title>Draft genome and description of Waterburya agarophytonicola gen. nov. sp. nov. (Pleurocapsales, Cyanobacteria): a seaweed symbiont.</title>
        <authorList>
            <person name="Bonthond G."/>
            <person name="Shalygin S."/>
            <person name="Bayer T."/>
            <person name="Weinberger F."/>
        </authorList>
    </citation>
    <scope>NUCLEOTIDE SEQUENCE</scope>
    <source>
        <strain evidence="3">KI4</strain>
    </source>
</reference>
<feature type="domain" description="VanZ-like" evidence="2">
    <location>
        <begin position="44"/>
        <end position="132"/>
    </location>
</feature>
<accession>A0A964FDI1</accession>
<keyword evidence="4" id="KW-1185">Reference proteome</keyword>
<feature type="transmembrane region" description="Helical" evidence="1">
    <location>
        <begin position="155"/>
        <end position="176"/>
    </location>
</feature>
<feature type="transmembrane region" description="Helical" evidence="1">
    <location>
        <begin position="56"/>
        <end position="76"/>
    </location>
</feature>
<dbReference type="EMBL" id="JADWDC010000002">
    <property type="protein sequence ID" value="MCC0175600.1"/>
    <property type="molecule type" value="Genomic_DNA"/>
</dbReference>
<keyword evidence="1" id="KW-1133">Transmembrane helix</keyword>
<gene>
    <name evidence="3" type="ORF">I4641_01215</name>
</gene>
<protein>
    <submittedName>
        <fullName evidence="3">VanZ family protein</fullName>
    </submittedName>
</protein>
<name>A0A964FDI1_9CYAN</name>
<dbReference type="PANTHER" id="PTHR36834:SF2">
    <property type="entry name" value="MEMBRANE PROTEIN"/>
    <property type="match status" value="1"/>
</dbReference>
<dbReference type="Proteomes" id="UP000729733">
    <property type="component" value="Unassembled WGS sequence"/>
</dbReference>
<keyword evidence="1" id="KW-0812">Transmembrane</keyword>
<dbReference type="InterPro" id="IPR053150">
    <property type="entry name" value="Teicoplanin_resist-assoc"/>
</dbReference>
<dbReference type="InterPro" id="IPR006976">
    <property type="entry name" value="VanZ-like"/>
</dbReference>
<dbReference type="RefSeq" id="WP_229638602.1">
    <property type="nucleotide sequence ID" value="NZ_JADWDC010000002.1"/>
</dbReference>
<feature type="transmembrane region" description="Helical" evidence="1">
    <location>
        <begin position="83"/>
        <end position="104"/>
    </location>
</feature>
<dbReference type="Pfam" id="PF04892">
    <property type="entry name" value="VanZ"/>
    <property type="match status" value="1"/>
</dbReference>
<sequence>MNLPIKNRFWGYFGLVTSLSLICAATISPFDFVVPEGLSWQFIREGFRFGSNLKDYWQNILLFVPWGFSISIIIPSKYKIARTILFFSLLSGFILSTTVELTQFLLPTRVSNLTDIIYNSIGGMLGGLIYYFHFKIIKFIGTIVVGRIDRLSYRSIFWAIGIYCSIVTLGILILILSANLNNWDENYYLSIGNEVNGNRPWDGYIKSIYISDRGVNYAVAKTALAEFNNFFSQDDRVLTSLILDRDRQVYRDSNRLLPSLVWHKKPPSPSTDKPSNNLVKNVCLSSQKSTDNSITINARQWLKTQVPATFLNKHLKEKDEFTIGITFASNNLEQGGPARIFSLSQNAYTQNLVLGQKKTDLYFRLRTPITGRNAVNPEFLIANILDDCVFHNVLFTFKKSKLTFYIDKIENKYSFSFNPYTSFPIFIPWNHHGWLIDLSDFSDFKYRFVFYLIITMPLLFLIVILLFRYKSSP</sequence>